<sequence length="583" mass="66875">MDTWPPSLLSNNNQPSEDEIQKYESLMAAPLRESREVDQKIADLEAELTLLKNKRGNVRSSLQEYFTVMSSIRRLPDDILSETFYHCLPSNRNPVLRSSDAPILLMQHTENVKERQERAAKVLKQRVDIIKEWLGRSRTCPLSISLTYTSYQHDRFERNGVNDATTELLKTIISHSHHIRSLEMVIPMEIYRILDTMMSSNSFPILADLKADFRTIVAFPEDQLEKPEVVQLFSMPRLQRLSLEGYQVIPLESRNTLPFTGQGKNLTYFSSRIMMTHREAFHLLNQCDNIVHCRLHVMSLANPLVMPIQGTAFLPNLLTFAILDDIRNDDSEQEKFYSSIDAPHIQWVDYADTALRGINDHESDSDSDLSPPILHLLSEATELRKLTLDPWVLSGDEIQRILQVVSGTLTHLVVGHETVLRSPNMVRNSIYSEFSSPSFDFELLVADGPSSFKESGVLLPNLRILESSSVPISDDILLRIITSRMDSASQGRCAALKLVHVVSNGPLQINIKKEVELHRERLMARTGSRLQDVKLDLEYNRNPELVIYRLSSTFGLHNDRVWVYDDLDEPIMFDYFQREFVQN</sequence>
<evidence type="ECO:0000313" key="3">
    <source>
        <dbReference type="Proteomes" id="UP000724874"/>
    </source>
</evidence>
<evidence type="ECO:0000313" key="2">
    <source>
        <dbReference type="EMBL" id="KAF8891939.1"/>
    </source>
</evidence>
<feature type="coiled-coil region" evidence="1">
    <location>
        <begin position="34"/>
        <end position="61"/>
    </location>
</feature>
<dbReference type="EMBL" id="JADNYJ010000070">
    <property type="protein sequence ID" value="KAF8891939.1"/>
    <property type="molecule type" value="Genomic_DNA"/>
</dbReference>
<organism evidence="2 3">
    <name type="scientific">Gymnopilus junonius</name>
    <name type="common">Spectacular rustgill mushroom</name>
    <name type="synonym">Gymnopilus spectabilis subsp. junonius</name>
    <dbReference type="NCBI Taxonomy" id="109634"/>
    <lineage>
        <taxon>Eukaryota</taxon>
        <taxon>Fungi</taxon>
        <taxon>Dikarya</taxon>
        <taxon>Basidiomycota</taxon>
        <taxon>Agaricomycotina</taxon>
        <taxon>Agaricomycetes</taxon>
        <taxon>Agaricomycetidae</taxon>
        <taxon>Agaricales</taxon>
        <taxon>Agaricineae</taxon>
        <taxon>Hymenogastraceae</taxon>
        <taxon>Gymnopilus</taxon>
    </lineage>
</organism>
<keyword evidence="3" id="KW-1185">Reference proteome</keyword>
<accession>A0A9P5NLY9</accession>
<keyword evidence="1" id="KW-0175">Coiled coil</keyword>
<evidence type="ECO:0000256" key="1">
    <source>
        <dbReference type="SAM" id="Coils"/>
    </source>
</evidence>
<dbReference type="AlphaFoldDB" id="A0A9P5NLY9"/>
<name>A0A9P5NLY9_GYMJU</name>
<comment type="caution">
    <text evidence="2">The sequence shown here is derived from an EMBL/GenBank/DDBJ whole genome shotgun (WGS) entry which is preliminary data.</text>
</comment>
<reference evidence="2" key="1">
    <citation type="submission" date="2020-11" db="EMBL/GenBank/DDBJ databases">
        <authorList>
            <consortium name="DOE Joint Genome Institute"/>
            <person name="Ahrendt S."/>
            <person name="Riley R."/>
            <person name="Andreopoulos W."/>
            <person name="LaButti K."/>
            <person name="Pangilinan J."/>
            <person name="Ruiz-duenas F.J."/>
            <person name="Barrasa J.M."/>
            <person name="Sanchez-Garcia M."/>
            <person name="Camarero S."/>
            <person name="Miyauchi S."/>
            <person name="Serrano A."/>
            <person name="Linde D."/>
            <person name="Babiker R."/>
            <person name="Drula E."/>
            <person name="Ayuso-Fernandez I."/>
            <person name="Pacheco R."/>
            <person name="Padilla G."/>
            <person name="Ferreira P."/>
            <person name="Barriuso J."/>
            <person name="Kellner H."/>
            <person name="Castanera R."/>
            <person name="Alfaro M."/>
            <person name="Ramirez L."/>
            <person name="Pisabarro A.G."/>
            <person name="Kuo A."/>
            <person name="Tritt A."/>
            <person name="Lipzen A."/>
            <person name="He G."/>
            <person name="Yan M."/>
            <person name="Ng V."/>
            <person name="Cullen D."/>
            <person name="Martin F."/>
            <person name="Rosso M.-N."/>
            <person name="Henrissat B."/>
            <person name="Hibbett D."/>
            <person name="Martinez A.T."/>
            <person name="Grigoriev I.V."/>
        </authorList>
    </citation>
    <scope>NUCLEOTIDE SEQUENCE</scope>
    <source>
        <strain evidence="2">AH 44721</strain>
    </source>
</reference>
<proteinExistence type="predicted"/>
<dbReference type="OrthoDB" id="3365698at2759"/>
<gene>
    <name evidence="2" type="ORF">CPB84DRAFT_1783877</name>
</gene>
<dbReference type="Proteomes" id="UP000724874">
    <property type="component" value="Unassembled WGS sequence"/>
</dbReference>
<protein>
    <recommendedName>
        <fullName evidence="4">F-box domain-containing protein</fullName>
    </recommendedName>
</protein>
<evidence type="ECO:0008006" key="4">
    <source>
        <dbReference type="Google" id="ProtNLM"/>
    </source>
</evidence>